<feature type="coiled-coil region" evidence="2">
    <location>
        <begin position="22"/>
        <end position="49"/>
    </location>
</feature>
<dbReference type="AlphaFoldDB" id="A0A3M7SQ90"/>
<dbReference type="GO" id="GO:0008270">
    <property type="term" value="F:zinc ion binding"/>
    <property type="evidence" value="ECO:0007669"/>
    <property type="project" value="UniProtKB-KW"/>
</dbReference>
<keyword evidence="1" id="KW-0863">Zinc-finger</keyword>
<evidence type="ECO:0000256" key="2">
    <source>
        <dbReference type="SAM" id="Coils"/>
    </source>
</evidence>
<keyword evidence="6" id="KW-1185">Reference proteome</keyword>
<dbReference type="Gene3D" id="4.10.830.40">
    <property type="match status" value="1"/>
</dbReference>
<evidence type="ECO:0000313" key="6">
    <source>
        <dbReference type="Proteomes" id="UP000276133"/>
    </source>
</evidence>
<feature type="region of interest" description="Disordered" evidence="3">
    <location>
        <begin position="397"/>
        <end position="435"/>
    </location>
</feature>
<dbReference type="PROSITE" id="PS50119">
    <property type="entry name" value="ZF_BBOX"/>
    <property type="match status" value="1"/>
</dbReference>
<keyword evidence="1" id="KW-0862">Zinc</keyword>
<reference evidence="5 6" key="1">
    <citation type="journal article" date="2018" name="Sci. Rep.">
        <title>Genomic signatures of local adaptation to the degree of environmental predictability in rotifers.</title>
        <authorList>
            <person name="Franch-Gras L."/>
            <person name="Hahn C."/>
            <person name="Garcia-Roger E.M."/>
            <person name="Carmona M.J."/>
            <person name="Serra M."/>
            <person name="Gomez A."/>
        </authorList>
    </citation>
    <scope>NUCLEOTIDE SEQUENCE [LARGE SCALE GENOMIC DNA]</scope>
    <source>
        <strain evidence="5">HYR1</strain>
    </source>
</reference>
<organism evidence="5 6">
    <name type="scientific">Brachionus plicatilis</name>
    <name type="common">Marine rotifer</name>
    <name type="synonym">Brachionus muelleri</name>
    <dbReference type="NCBI Taxonomy" id="10195"/>
    <lineage>
        <taxon>Eukaryota</taxon>
        <taxon>Metazoa</taxon>
        <taxon>Spiralia</taxon>
        <taxon>Gnathifera</taxon>
        <taxon>Rotifera</taxon>
        <taxon>Eurotatoria</taxon>
        <taxon>Monogononta</taxon>
        <taxon>Pseudotrocha</taxon>
        <taxon>Ploima</taxon>
        <taxon>Brachionidae</taxon>
        <taxon>Brachionus</taxon>
    </lineage>
</organism>
<feature type="compositionally biased region" description="Polar residues" evidence="3">
    <location>
        <begin position="231"/>
        <end position="243"/>
    </location>
</feature>
<accession>A0A3M7SQ90</accession>
<dbReference type="InterPro" id="IPR000315">
    <property type="entry name" value="Znf_B-box"/>
</dbReference>
<feature type="compositionally biased region" description="Polar residues" evidence="3">
    <location>
        <begin position="163"/>
        <end position="176"/>
    </location>
</feature>
<feature type="compositionally biased region" description="Polar residues" evidence="3">
    <location>
        <begin position="187"/>
        <end position="196"/>
    </location>
</feature>
<feature type="compositionally biased region" description="Polar residues" evidence="3">
    <location>
        <begin position="413"/>
        <end position="422"/>
    </location>
</feature>
<dbReference type="InterPro" id="IPR037688">
    <property type="entry name" value="ZBBX"/>
</dbReference>
<keyword evidence="2" id="KW-0175">Coiled coil</keyword>
<name>A0A3M7SQ90_BRAPC</name>
<sequence length="514" mass="58055">MGDSKGLISAVSRKWKLEQIPSKKLEIENKLMEERLSQLKTELNFDKNKRNAMGGTIWSRAQPGPVTNYSKNVLKSDKTEPALNKLTNRQIKLQVLKDDYLQKQAEKIGSVLSKEKKIKCGQCEKNLAFTKCLECGEDYCANCFTSFHMKGALQKHRTVSITNNSNRQLSRPQSSDTRCEDNESVYDITSNRSNPSSAKKKVEFSLIDGTYDEKEAHKSFQQALSEWRNSSKNTEVNSLSRESSICKDAGVETQPGKTSQIQDLEDKIKSHSLSYAERMLLQKYKRNDLEVTPRNPLENSSENFDSIKHSIGSQSLDHSTVHHLDFNSIIKALNDGKKSQDQSVYLAEFGDLKPVNNLNFDELVRNNVTFEEVESQSQIKSVDLKLNLEPELIVDTSDSTKDSARPKLAKSSARVQTTQSKSARPKSSAKFEQNLSREPTGLLKNIAQRNGQSQIYAENEFLLMDVNNSEQKPVKVVPKSRPQTARIDQKLYAISPRSWNPLKSLVGQDKANDL</sequence>
<evidence type="ECO:0000313" key="5">
    <source>
        <dbReference type="EMBL" id="RNA38004.1"/>
    </source>
</evidence>
<feature type="region of interest" description="Disordered" evidence="3">
    <location>
        <begin position="231"/>
        <end position="262"/>
    </location>
</feature>
<comment type="caution">
    <text evidence="5">The sequence shown here is derived from an EMBL/GenBank/DDBJ whole genome shotgun (WGS) entry which is preliminary data.</text>
</comment>
<feature type="region of interest" description="Disordered" evidence="3">
    <location>
        <begin position="163"/>
        <end position="196"/>
    </location>
</feature>
<dbReference type="OrthoDB" id="6226111at2759"/>
<dbReference type="EMBL" id="REGN01000935">
    <property type="protein sequence ID" value="RNA38004.1"/>
    <property type="molecule type" value="Genomic_DNA"/>
</dbReference>
<proteinExistence type="predicted"/>
<evidence type="ECO:0000256" key="1">
    <source>
        <dbReference type="PROSITE-ProRule" id="PRU00024"/>
    </source>
</evidence>
<dbReference type="PANTHER" id="PTHR28634">
    <property type="entry name" value="ZINC FINGER B-BOX DOMAIN-CONTAINING PROTEIN 1"/>
    <property type="match status" value="1"/>
</dbReference>
<dbReference type="PANTHER" id="PTHR28634:SF1">
    <property type="entry name" value="ZINC FINGER B-BOX DOMAIN-CONTAINING PROTEIN 1"/>
    <property type="match status" value="1"/>
</dbReference>
<keyword evidence="1" id="KW-0479">Metal-binding</keyword>
<evidence type="ECO:0000256" key="3">
    <source>
        <dbReference type="SAM" id="MobiDB-lite"/>
    </source>
</evidence>
<feature type="domain" description="B box-type" evidence="4">
    <location>
        <begin position="115"/>
        <end position="161"/>
    </location>
</feature>
<protein>
    <submittedName>
        <fullName evidence="5">Zinc finger B-box domain-containing 1 isoform X1</fullName>
    </submittedName>
</protein>
<dbReference type="Pfam" id="PF22586">
    <property type="entry name" value="ANCHR-like_BBOX"/>
    <property type="match status" value="1"/>
</dbReference>
<dbReference type="Proteomes" id="UP000276133">
    <property type="component" value="Unassembled WGS sequence"/>
</dbReference>
<evidence type="ECO:0000259" key="4">
    <source>
        <dbReference type="PROSITE" id="PS50119"/>
    </source>
</evidence>
<gene>
    <name evidence="5" type="ORF">BpHYR1_002518</name>
</gene>